<dbReference type="Proteomes" id="UP000275846">
    <property type="component" value="Unassembled WGS sequence"/>
</dbReference>
<keyword evidence="3" id="KW-1185">Reference proteome</keyword>
<evidence type="ECO:0000256" key="1">
    <source>
        <dbReference type="SAM" id="MobiDB-lite"/>
    </source>
</evidence>
<reference evidence="2 3" key="2">
    <citation type="submission" date="2018-11" db="EMBL/GenBank/DDBJ databases">
        <authorList>
            <consortium name="Pathogen Informatics"/>
        </authorList>
    </citation>
    <scope>NUCLEOTIDE SEQUENCE [LARGE SCALE GENOMIC DNA]</scope>
    <source>
        <strain evidence="2 3">NST_G2</strain>
    </source>
</reference>
<reference evidence="4" key="1">
    <citation type="submission" date="2016-06" db="UniProtKB">
        <authorList>
            <consortium name="WormBaseParasite"/>
        </authorList>
    </citation>
    <scope>IDENTIFICATION</scope>
</reference>
<feature type="region of interest" description="Disordered" evidence="1">
    <location>
        <begin position="1"/>
        <end position="56"/>
    </location>
</feature>
<dbReference type="EMBL" id="UYSU01041931">
    <property type="protein sequence ID" value="VDM03458.1"/>
    <property type="molecule type" value="Genomic_DNA"/>
</dbReference>
<sequence>MWQISINENSLQTTRSSSEAHIEELSPTERATQSEPAAEVPTLTTPQANGVEASLGEAPTSARQIIRQNPLAKGAVARSECIIV</sequence>
<accession>A0A183TKS4</accession>
<organism evidence="4">
    <name type="scientific">Schistocephalus solidus</name>
    <name type="common">Tapeworm</name>
    <dbReference type="NCBI Taxonomy" id="70667"/>
    <lineage>
        <taxon>Eukaryota</taxon>
        <taxon>Metazoa</taxon>
        <taxon>Spiralia</taxon>
        <taxon>Lophotrochozoa</taxon>
        <taxon>Platyhelminthes</taxon>
        <taxon>Cestoda</taxon>
        <taxon>Eucestoda</taxon>
        <taxon>Diphyllobothriidea</taxon>
        <taxon>Diphyllobothriidae</taxon>
        <taxon>Schistocephalus</taxon>
    </lineage>
</organism>
<evidence type="ECO:0000313" key="2">
    <source>
        <dbReference type="EMBL" id="VDM03458.1"/>
    </source>
</evidence>
<dbReference type="AlphaFoldDB" id="A0A183TKS4"/>
<proteinExistence type="predicted"/>
<evidence type="ECO:0000313" key="4">
    <source>
        <dbReference type="WBParaSite" id="SSLN_0001772101-mRNA-1"/>
    </source>
</evidence>
<protein>
    <submittedName>
        <fullName evidence="2 4">Uncharacterized protein</fullName>
    </submittedName>
</protein>
<feature type="compositionally biased region" description="Polar residues" evidence="1">
    <location>
        <begin position="1"/>
        <end position="17"/>
    </location>
</feature>
<gene>
    <name evidence="2" type="ORF">SSLN_LOCUS17072</name>
</gene>
<dbReference type="WBParaSite" id="SSLN_0001772101-mRNA-1">
    <property type="protein sequence ID" value="SSLN_0001772101-mRNA-1"/>
    <property type="gene ID" value="SSLN_0001772101"/>
</dbReference>
<evidence type="ECO:0000313" key="3">
    <source>
        <dbReference type="Proteomes" id="UP000275846"/>
    </source>
</evidence>
<name>A0A183TKS4_SCHSO</name>